<dbReference type="Proteomes" id="UP001470230">
    <property type="component" value="Unassembled WGS sequence"/>
</dbReference>
<evidence type="ECO:0000313" key="1">
    <source>
        <dbReference type="EMBL" id="KAK8837859.1"/>
    </source>
</evidence>
<dbReference type="EMBL" id="JAPFFF010000057">
    <property type="protein sequence ID" value="KAK8837859.1"/>
    <property type="molecule type" value="Genomic_DNA"/>
</dbReference>
<proteinExistence type="predicted"/>
<reference evidence="1 2" key="1">
    <citation type="submission" date="2024-04" db="EMBL/GenBank/DDBJ databases">
        <title>Tritrichomonas musculus Genome.</title>
        <authorList>
            <person name="Alves-Ferreira E."/>
            <person name="Grigg M."/>
            <person name="Lorenzi H."/>
            <person name="Galac M."/>
        </authorList>
    </citation>
    <scope>NUCLEOTIDE SEQUENCE [LARGE SCALE GENOMIC DNA]</scope>
    <source>
        <strain evidence="1 2">EAF2021</strain>
    </source>
</reference>
<gene>
    <name evidence="1" type="ORF">M9Y10_035798</name>
</gene>
<evidence type="ECO:0000313" key="2">
    <source>
        <dbReference type="Proteomes" id="UP001470230"/>
    </source>
</evidence>
<accession>A0ABR2GVA1</accession>
<keyword evidence="2" id="KW-1185">Reference proteome</keyword>
<comment type="caution">
    <text evidence="1">The sequence shown here is derived from an EMBL/GenBank/DDBJ whole genome shotgun (WGS) entry which is preliminary data.</text>
</comment>
<sequence length="151" mass="17575">MQYLNPQSFRDQVKILTNHLHNDELHVSYDRIAKLFGMSKQCICNLHVKILKGSLQNGRPSSLNDLEISLIEKEIDRLHMTPVSPIYPSYVDIYDFVSLKFNKTIPMDTLRHIIKTRLGHKYKSCIGLPLEIDRSQVDIEEIESNLEILKQ</sequence>
<name>A0ABR2GVA1_9EUKA</name>
<organism evidence="1 2">
    <name type="scientific">Tritrichomonas musculus</name>
    <dbReference type="NCBI Taxonomy" id="1915356"/>
    <lineage>
        <taxon>Eukaryota</taxon>
        <taxon>Metamonada</taxon>
        <taxon>Parabasalia</taxon>
        <taxon>Tritrichomonadida</taxon>
        <taxon>Tritrichomonadidae</taxon>
        <taxon>Tritrichomonas</taxon>
    </lineage>
</organism>
<protein>
    <submittedName>
        <fullName evidence="1">Uncharacterized protein</fullName>
    </submittedName>
</protein>